<keyword evidence="5 8" id="KW-0238">DNA-binding</keyword>
<dbReference type="InterPro" id="IPR045174">
    <property type="entry name" value="Dof"/>
</dbReference>
<dbReference type="PANTHER" id="PTHR31089">
    <property type="entry name" value="CYCLIC DOF FACTOR 2"/>
    <property type="match status" value="1"/>
</dbReference>
<feature type="region of interest" description="Disordered" evidence="9">
    <location>
        <begin position="34"/>
        <end position="99"/>
    </location>
</feature>
<feature type="region of interest" description="Disordered" evidence="9">
    <location>
        <begin position="203"/>
        <end position="227"/>
    </location>
</feature>
<gene>
    <name evidence="11" type="primary">DOF</name>
</gene>
<feature type="compositionally biased region" description="Low complexity" evidence="9">
    <location>
        <begin position="322"/>
        <end position="337"/>
    </location>
</feature>
<dbReference type="GO" id="GO:0005634">
    <property type="term" value="C:nucleus"/>
    <property type="evidence" value="ECO:0007669"/>
    <property type="project" value="UniProtKB-SubCell"/>
</dbReference>
<feature type="compositionally biased region" description="Basic and acidic residues" evidence="9">
    <location>
        <begin position="343"/>
        <end position="355"/>
    </location>
</feature>
<dbReference type="Pfam" id="PF02701">
    <property type="entry name" value="Zn_ribbon_Dof"/>
    <property type="match status" value="1"/>
</dbReference>
<keyword evidence="2 8" id="KW-0863">Zinc-finger</keyword>
<dbReference type="GO" id="GO:0003677">
    <property type="term" value="F:DNA binding"/>
    <property type="evidence" value="ECO:0007669"/>
    <property type="project" value="UniProtKB-UniRule"/>
</dbReference>
<keyword evidence="4" id="KW-0805">Transcription regulation</keyword>
<reference evidence="11" key="1">
    <citation type="submission" date="2012-10" db="EMBL/GenBank/DDBJ databases">
        <title>Cloning of BjDOF Transcription Factor from Brassica juncea L.</title>
        <authorList>
            <person name="Puria M."/>
            <person name="Goel P."/>
            <person name="Singh A.K."/>
        </authorList>
    </citation>
    <scope>NUCLEOTIDE SEQUENCE</scope>
</reference>
<dbReference type="EMBL" id="JX896442">
    <property type="protein sequence ID" value="AGR44672.1"/>
    <property type="molecule type" value="mRNA"/>
</dbReference>
<keyword evidence="3" id="KW-0862">Zinc</keyword>
<feature type="region of interest" description="Disordered" evidence="9">
    <location>
        <begin position="387"/>
        <end position="424"/>
    </location>
</feature>
<dbReference type="PROSITE" id="PS50884">
    <property type="entry name" value="ZF_DOF_2"/>
    <property type="match status" value="1"/>
</dbReference>
<dbReference type="PROSITE" id="PS01361">
    <property type="entry name" value="ZF_DOF_1"/>
    <property type="match status" value="1"/>
</dbReference>
<dbReference type="AlphaFoldDB" id="A0A1D6VEJ0"/>
<feature type="compositionally biased region" description="Basic and acidic residues" evidence="9">
    <location>
        <begin position="403"/>
        <end position="412"/>
    </location>
</feature>
<keyword evidence="7 8" id="KW-0539">Nucleus</keyword>
<evidence type="ECO:0000256" key="7">
    <source>
        <dbReference type="ARBA" id="ARBA00023242"/>
    </source>
</evidence>
<feature type="compositionally biased region" description="Basic and acidic residues" evidence="9">
    <location>
        <begin position="38"/>
        <end position="47"/>
    </location>
</feature>
<feature type="compositionally biased region" description="Polar residues" evidence="9">
    <location>
        <begin position="48"/>
        <end position="67"/>
    </location>
</feature>
<evidence type="ECO:0000313" key="11">
    <source>
        <dbReference type="EMBL" id="AGR44672.1"/>
    </source>
</evidence>
<evidence type="ECO:0000259" key="10">
    <source>
        <dbReference type="PROSITE" id="PS50884"/>
    </source>
</evidence>
<dbReference type="InterPro" id="IPR003851">
    <property type="entry name" value="Znf_Dof"/>
</dbReference>
<comment type="subcellular location">
    <subcellularLocation>
        <location evidence="8">Nucleus</location>
    </subcellularLocation>
</comment>
<evidence type="ECO:0000256" key="8">
    <source>
        <dbReference type="PROSITE-ProRule" id="PRU00071"/>
    </source>
</evidence>
<evidence type="ECO:0000256" key="5">
    <source>
        <dbReference type="ARBA" id="ARBA00023125"/>
    </source>
</evidence>
<dbReference type="GO" id="GO:0003700">
    <property type="term" value="F:DNA-binding transcription factor activity"/>
    <property type="evidence" value="ECO:0007669"/>
    <property type="project" value="InterPro"/>
</dbReference>
<organism evidence="11">
    <name type="scientific">Brassica juncea</name>
    <name type="common">Indian mustard</name>
    <name type="synonym">Sinapis juncea</name>
    <dbReference type="NCBI Taxonomy" id="3707"/>
    <lineage>
        <taxon>Eukaryota</taxon>
        <taxon>Viridiplantae</taxon>
        <taxon>Streptophyta</taxon>
        <taxon>Embryophyta</taxon>
        <taxon>Tracheophyta</taxon>
        <taxon>Spermatophyta</taxon>
        <taxon>Magnoliopsida</taxon>
        <taxon>eudicotyledons</taxon>
        <taxon>Gunneridae</taxon>
        <taxon>Pentapetalae</taxon>
        <taxon>rosids</taxon>
        <taxon>malvids</taxon>
        <taxon>Brassicales</taxon>
        <taxon>Brassicaceae</taxon>
        <taxon>Brassiceae</taxon>
        <taxon>Brassica</taxon>
    </lineage>
</organism>
<feature type="compositionally biased region" description="Basic and acidic residues" evidence="9">
    <location>
        <begin position="68"/>
        <end position="88"/>
    </location>
</feature>
<accession>A0A1D6VEJ0</accession>
<protein>
    <submittedName>
        <fullName evidence="11">48 kDa DOF-type zinc finger transcription factor</fullName>
    </submittedName>
</protein>
<evidence type="ECO:0000256" key="9">
    <source>
        <dbReference type="SAM" id="MobiDB-lite"/>
    </source>
</evidence>
<dbReference type="GO" id="GO:0008270">
    <property type="term" value="F:zinc ion binding"/>
    <property type="evidence" value="ECO:0007669"/>
    <property type="project" value="UniProtKB-KW"/>
</dbReference>
<proteinExistence type="evidence at transcript level"/>
<feature type="region of interest" description="Disordered" evidence="9">
    <location>
        <begin position="322"/>
        <end position="358"/>
    </location>
</feature>
<sequence>MMMESRDPAIKLFGMKIPFPAVFEPTTVAAFEEEYSGGDDKSPKKVTTEQVTPEKNSNCNNKSLDNLNDSKPETGDKEEATSTDRIESDENNQQTTADGKILKKPTKILPCPRCKSMDTKFCYYNNYNINQPRHFCKACQRYWTAGGTMRNVPVGAGRRKHKSSSSHYRHITISEALQAARLDPGLQANTRVLSFGLQAHQQHAAPTAPRYGSYKGDQKSPKTGARNGLADQRAVARVENGDDCSSGSSVTTSVDETRAQSCRVVEPQVNNNNNNMNGYACIPGVPWPYTWNPAMPPPGFYPPPGYPMPFYPYWTIPMAPPNQSSSPMSQKGSSPNSPTLGKHYRDEDSSTERKQRNGCVIVPKTLRIDDPNEAAKSSIWTTLGIKNEGSTLGSKGGGMFKGFDQKTNKSNKDQTNNSHVLSANPAALSRSLNFQDRV</sequence>
<name>A0A1D6VEJ0_BRAJU</name>
<evidence type="ECO:0000256" key="3">
    <source>
        <dbReference type="ARBA" id="ARBA00022833"/>
    </source>
</evidence>
<evidence type="ECO:0000256" key="2">
    <source>
        <dbReference type="ARBA" id="ARBA00022771"/>
    </source>
</evidence>
<keyword evidence="1" id="KW-0479">Metal-binding</keyword>
<evidence type="ECO:0000256" key="1">
    <source>
        <dbReference type="ARBA" id="ARBA00022723"/>
    </source>
</evidence>
<feature type="domain" description="Dof-type" evidence="10">
    <location>
        <begin position="109"/>
        <end position="163"/>
    </location>
</feature>
<evidence type="ECO:0000256" key="4">
    <source>
        <dbReference type="ARBA" id="ARBA00023015"/>
    </source>
</evidence>
<evidence type="ECO:0000256" key="6">
    <source>
        <dbReference type="ARBA" id="ARBA00023163"/>
    </source>
</evidence>
<keyword evidence="6" id="KW-0804">Transcription</keyword>
<dbReference type="PANTHER" id="PTHR31089:SF1">
    <property type="entry name" value="CYCLIC DOF FACTOR 3"/>
    <property type="match status" value="1"/>
</dbReference>